<proteinExistence type="predicted"/>
<protein>
    <submittedName>
        <fullName evidence="2">Sugar phosphate phosphatase</fullName>
    </submittedName>
</protein>
<evidence type="ECO:0000313" key="1">
    <source>
        <dbReference type="Proteomes" id="UP000095286"/>
    </source>
</evidence>
<dbReference type="Proteomes" id="UP000095286">
    <property type="component" value="Unplaced"/>
</dbReference>
<accession>A0AC35U3B4</accession>
<organism evidence="1 2">
    <name type="scientific">Rhabditophanes sp. KR3021</name>
    <dbReference type="NCBI Taxonomy" id="114890"/>
    <lineage>
        <taxon>Eukaryota</taxon>
        <taxon>Metazoa</taxon>
        <taxon>Ecdysozoa</taxon>
        <taxon>Nematoda</taxon>
        <taxon>Chromadorea</taxon>
        <taxon>Rhabditida</taxon>
        <taxon>Tylenchina</taxon>
        <taxon>Panagrolaimomorpha</taxon>
        <taxon>Strongyloidoidea</taxon>
        <taxon>Alloionematidae</taxon>
        <taxon>Rhabditophanes</taxon>
    </lineage>
</organism>
<dbReference type="WBParaSite" id="RSKR_0000694000.1">
    <property type="protein sequence ID" value="RSKR_0000694000.1"/>
    <property type="gene ID" value="RSKR_0000694000"/>
</dbReference>
<evidence type="ECO:0000313" key="2">
    <source>
        <dbReference type="WBParaSite" id="RSKR_0000694000.1"/>
    </source>
</evidence>
<sequence>MVAESITSQVPGTFAYNTVKDRWPKILTKIIDQLHRRYAEVKSLLGQDGADELTTVLNNIAEMKYRMVTNKELIKFDESSPNATYWNDKIEKLEKSKQNFWFEGEWLFIECYMYRRLHEFLSKTKHIKDIDMFMFEKDEALGAAIPCMEKIASNLDQYNQREMLLISLWANKYDLSLSGGDATLASTYFLDHLKEWDGNVLCDDSRKLFYYYSEAMPMRRIDIVADNGGLEFFADLCLAVKFLKHNTAQSVKFHLKPYPWFVSDITVRDAFSMINFLNTNSSRCLKELGLVVEQLIKEDKLSFCDHEFWNLGAPYNEMKEIATDLYEDLKNNSNLVIFKGDLNYRKLVGDKTWEPTTPFKESLSGFDVSPLLALRTLKAETVAGLDESTYTKMQSESDWMINGNFGLIQFIPPQ</sequence>
<name>A0AC35U3B4_9BILA</name>
<reference evidence="2" key="1">
    <citation type="submission" date="2016-11" db="UniProtKB">
        <authorList>
            <consortium name="WormBaseParasite"/>
        </authorList>
    </citation>
    <scope>IDENTIFICATION</scope>
    <source>
        <strain evidence="2">KR3021</strain>
    </source>
</reference>